<gene>
    <name evidence="3" type="ORF">M440DRAFT_1402047</name>
</gene>
<feature type="region of interest" description="Disordered" evidence="1">
    <location>
        <begin position="36"/>
        <end position="56"/>
    </location>
</feature>
<proteinExistence type="predicted"/>
<dbReference type="EMBL" id="KZ679133">
    <property type="protein sequence ID" value="PTB75505.1"/>
    <property type="molecule type" value="Genomic_DNA"/>
</dbReference>
<dbReference type="Proteomes" id="UP000240760">
    <property type="component" value="Unassembled WGS sequence"/>
</dbReference>
<name>A0A2T4C1W5_TRILO</name>
<keyword evidence="4" id="KW-1185">Reference proteome</keyword>
<reference evidence="3 4" key="1">
    <citation type="submission" date="2016-07" db="EMBL/GenBank/DDBJ databases">
        <title>Multiple horizontal gene transfer events from other fungi enriched the ability of initially mycotrophic Trichoderma (Ascomycota) to feed on dead plant biomass.</title>
        <authorList>
            <consortium name="DOE Joint Genome Institute"/>
            <person name="Aerts A."/>
            <person name="Atanasova L."/>
            <person name="Chenthamara K."/>
            <person name="Zhang J."/>
            <person name="Grujic M."/>
            <person name="Henrissat B."/>
            <person name="Kuo A."/>
            <person name="Salamov A."/>
            <person name="Lipzen A."/>
            <person name="Labutti K."/>
            <person name="Barry K."/>
            <person name="Miao Y."/>
            <person name="Rahimi M.J."/>
            <person name="Shen Q."/>
            <person name="Grigoriev I.V."/>
            <person name="Kubicek C.P."/>
            <person name="Druzhinina I.S."/>
        </authorList>
    </citation>
    <scope>NUCLEOTIDE SEQUENCE [LARGE SCALE GENOMIC DNA]</scope>
    <source>
        <strain evidence="3 4">ATCC 18648</strain>
    </source>
</reference>
<dbReference type="AlphaFoldDB" id="A0A2T4C1W5"/>
<feature type="chain" id="PRO_5015637032" description="Secreted protein" evidence="2">
    <location>
        <begin position="21"/>
        <end position="77"/>
    </location>
</feature>
<evidence type="ECO:0000256" key="2">
    <source>
        <dbReference type="SAM" id="SignalP"/>
    </source>
</evidence>
<feature type="signal peptide" evidence="2">
    <location>
        <begin position="1"/>
        <end position="20"/>
    </location>
</feature>
<sequence length="77" mass="8563">MESSLSILSFIFFFFSLWLGLDIGLIPVASCSRETTQGQASTRELPSSQSLHTTRHTTRVDITRTRTLDTPLSFASP</sequence>
<organism evidence="3 4">
    <name type="scientific">Trichoderma longibrachiatum ATCC 18648</name>
    <dbReference type="NCBI Taxonomy" id="983965"/>
    <lineage>
        <taxon>Eukaryota</taxon>
        <taxon>Fungi</taxon>
        <taxon>Dikarya</taxon>
        <taxon>Ascomycota</taxon>
        <taxon>Pezizomycotina</taxon>
        <taxon>Sordariomycetes</taxon>
        <taxon>Hypocreomycetidae</taxon>
        <taxon>Hypocreales</taxon>
        <taxon>Hypocreaceae</taxon>
        <taxon>Trichoderma</taxon>
    </lineage>
</organism>
<keyword evidence="2" id="KW-0732">Signal</keyword>
<protein>
    <recommendedName>
        <fullName evidence="5">Secreted protein</fullName>
    </recommendedName>
</protein>
<evidence type="ECO:0000256" key="1">
    <source>
        <dbReference type="SAM" id="MobiDB-lite"/>
    </source>
</evidence>
<feature type="compositionally biased region" description="Polar residues" evidence="1">
    <location>
        <begin position="36"/>
        <end position="52"/>
    </location>
</feature>
<accession>A0A2T4C1W5</accession>
<evidence type="ECO:0000313" key="3">
    <source>
        <dbReference type="EMBL" id="PTB75505.1"/>
    </source>
</evidence>
<evidence type="ECO:0008006" key="5">
    <source>
        <dbReference type="Google" id="ProtNLM"/>
    </source>
</evidence>
<evidence type="ECO:0000313" key="4">
    <source>
        <dbReference type="Proteomes" id="UP000240760"/>
    </source>
</evidence>